<dbReference type="Pfam" id="PF01740">
    <property type="entry name" value="STAS"/>
    <property type="match status" value="1"/>
</dbReference>
<evidence type="ECO:0000259" key="3">
    <source>
        <dbReference type="PROSITE" id="PS50801"/>
    </source>
</evidence>
<evidence type="ECO:0000313" key="5">
    <source>
        <dbReference type="Proteomes" id="UP000466517"/>
    </source>
</evidence>
<dbReference type="KEGG" id="mmag:MMAD_18820"/>
<dbReference type="InterPro" id="IPR036513">
    <property type="entry name" value="STAS_dom_sf"/>
</dbReference>
<name>A0A7I7XEE7_9MYCO</name>
<feature type="domain" description="STAS" evidence="3">
    <location>
        <begin position="14"/>
        <end position="123"/>
    </location>
</feature>
<keyword evidence="5" id="KW-1185">Reference proteome</keyword>
<dbReference type="AlphaFoldDB" id="A0A7I7XEE7"/>
<evidence type="ECO:0000256" key="2">
    <source>
        <dbReference type="RuleBase" id="RU003749"/>
    </source>
</evidence>
<gene>
    <name evidence="4" type="ORF">MMAD_18820</name>
</gene>
<evidence type="ECO:0000256" key="1">
    <source>
        <dbReference type="ARBA" id="ARBA00009013"/>
    </source>
</evidence>
<accession>A0A7I7XEE7</accession>
<proteinExistence type="inferred from homology"/>
<dbReference type="EMBL" id="AP022610">
    <property type="protein sequence ID" value="BBZ27587.1"/>
    <property type="molecule type" value="Genomic_DNA"/>
</dbReference>
<dbReference type="PANTHER" id="PTHR33495:SF13">
    <property type="entry name" value="ANTI-SIGMA-F FACTOR ANTAGONIST RSFB"/>
    <property type="match status" value="1"/>
</dbReference>
<dbReference type="GO" id="GO:0043856">
    <property type="term" value="F:anti-sigma factor antagonist activity"/>
    <property type="evidence" value="ECO:0007669"/>
    <property type="project" value="InterPro"/>
</dbReference>
<evidence type="ECO:0000313" key="4">
    <source>
        <dbReference type="EMBL" id="BBZ27587.1"/>
    </source>
</evidence>
<protein>
    <recommendedName>
        <fullName evidence="2">Anti-sigma factor antagonist</fullName>
    </recommendedName>
</protein>
<dbReference type="InterPro" id="IPR002645">
    <property type="entry name" value="STAS_dom"/>
</dbReference>
<dbReference type="PANTHER" id="PTHR33495">
    <property type="entry name" value="ANTI-SIGMA FACTOR ANTAGONIST TM_1081-RELATED-RELATED"/>
    <property type="match status" value="1"/>
</dbReference>
<dbReference type="Gene3D" id="3.30.750.24">
    <property type="entry name" value="STAS domain"/>
    <property type="match status" value="1"/>
</dbReference>
<dbReference type="SUPFAM" id="SSF52091">
    <property type="entry name" value="SpoIIaa-like"/>
    <property type="match status" value="1"/>
</dbReference>
<dbReference type="NCBIfam" id="TIGR00377">
    <property type="entry name" value="ant_ant_sig"/>
    <property type="match status" value="1"/>
</dbReference>
<dbReference type="RefSeq" id="WP_163735645.1">
    <property type="nucleotide sequence ID" value="NZ_AP022610.1"/>
</dbReference>
<comment type="similarity">
    <text evidence="1 2">Belongs to the anti-sigma-factor antagonist family.</text>
</comment>
<dbReference type="CDD" id="cd07043">
    <property type="entry name" value="STAS_anti-anti-sigma_factors"/>
    <property type="match status" value="1"/>
</dbReference>
<dbReference type="InterPro" id="IPR003658">
    <property type="entry name" value="Anti-sigma_ant"/>
</dbReference>
<organism evidence="4 5">
    <name type="scientific">Mycolicibacterium madagascariense</name>
    <dbReference type="NCBI Taxonomy" id="212765"/>
    <lineage>
        <taxon>Bacteria</taxon>
        <taxon>Bacillati</taxon>
        <taxon>Actinomycetota</taxon>
        <taxon>Actinomycetes</taxon>
        <taxon>Mycobacteriales</taxon>
        <taxon>Mycobacteriaceae</taxon>
        <taxon>Mycolicibacterium</taxon>
    </lineage>
</organism>
<reference evidence="4 5" key="1">
    <citation type="journal article" date="2019" name="Emerg. Microbes Infect.">
        <title>Comprehensive subspecies identification of 175 nontuberculous mycobacteria species based on 7547 genomic profiles.</title>
        <authorList>
            <person name="Matsumoto Y."/>
            <person name="Kinjo T."/>
            <person name="Motooka D."/>
            <person name="Nabeya D."/>
            <person name="Jung N."/>
            <person name="Uechi K."/>
            <person name="Horii T."/>
            <person name="Iida T."/>
            <person name="Fujita J."/>
            <person name="Nakamura S."/>
        </authorList>
    </citation>
    <scope>NUCLEOTIDE SEQUENCE [LARGE SCALE GENOMIC DNA]</scope>
    <source>
        <strain evidence="4 5">JCM 13574</strain>
    </source>
</reference>
<dbReference type="Proteomes" id="UP000466517">
    <property type="component" value="Chromosome"/>
</dbReference>
<dbReference type="PROSITE" id="PS50801">
    <property type="entry name" value="STAS"/>
    <property type="match status" value="1"/>
</dbReference>
<sequence length="125" mass="13460">MTGPAATEDDPRGVAISERDDGDATILSVGGNVDMAAAPALARQVGTVLRRRPAVFIIDLSKVNFLTTAGMSILMQAQYRSQEFDVQLRVVATGPMTARPMQLLGIDDLLDMYPTLDAALHLHHD</sequence>